<feature type="compositionally biased region" description="Polar residues" evidence="1">
    <location>
        <begin position="712"/>
        <end position="725"/>
    </location>
</feature>
<feature type="region of interest" description="Disordered" evidence="1">
    <location>
        <begin position="195"/>
        <end position="311"/>
    </location>
</feature>
<feature type="compositionally biased region" description="Low complexity" evidence="1">
    <location>
        <begin position="295"/>
        <end position="306"/>
    </location>
</feature>
<gene>
    <name evidence="2" type="ORF">V5799_007717</name>
</gene>
<keyword evidence="3" id="KW-1185">Reference proteome</keyword>
<feature type="compositionally biased region" description="Basic and acidic residues" evidence="1">
    <location>
        <begin position="137"/>
        <end position="156"/>
    </location>
</feature>
<feature type="region of interest" description="Disordered" evidence="1">
    <location>
        <begin position="464"/>
        <end position="560"/>
    </location>
</feature>
<feature type="compositionally biased region" description="Polar residues" evidence="1">
    <location>
        <begin position="823"/>
        <end position="833"/>
    </location>
</feature>
<feature type="compositionally biased region" description="Polar residues" evidence="1">
    <location>
        <begin position="624"/>
        <end position="635"/>
    </location>
</feature>
<feature type="compositionally biased region" description="Basic and acidic residues" evidence="1">
    <location>
        <begin position="843"/>
        <end position="852"/>
    </location>
</feature>
<evidence type="ECO:0000256" key="1">
    <source>
        <dbReference type="SAM" id="MobiDB-lite"/>
    </source>
</evidence>
<feature type="compositionally biased region" description="Low complexity" evidence="1">
    <location>
        <begin position="537"/>
        <end position="553"/>
    </location>
</feature>
<sequence>MYLSTVHYRSGRGKVSLLLCVVAFLTASVILALGIFSNTSRTKDLFGLGSDENPHRGRILLSVLKNWKLPGNASRQRTDELWGRLLEKVKKAVGHLGTSSTTTTIPTTSRSIRASKASRTSRSVATSTTAAAEYTSESDRFGDGETESVDHGRSEDYTTSGVANKSERLRRTPIANGRGISVTTPEDEIKAFFDHDDGIASNSSLRGITSDSDEAASSFKNSPEPTVAPGTDLAIASDENRTHQGTFQTDYSSPLRESHTSTTRSKKTRGLENNADEEVGEKPSLEARGRGGTRRSGSLENSSSGVTVGGSGVQGRKQVLVAAGTSYGRDDLKPREALDLVKAHVETGSAIFRDGVDWIEERIPAPSASEVVRDSSNLSAAETGFPVELPRKGIAAKGQRLFASGAGFSFSDGKERSPDIGPDSSAEVVQSNRNSTVQVLDIKANTRRSDRLSGIDSFLFPGKKSGKAVSRTGISDRQALESFPTTTTEDEDEMTPRTKTAEYEGNTKNVNGSLADARRSGYSETGSLPNIVHTNASDASVGSLSAESSSPVSNDELRSLARDSVSHPFLSTAGEMDTDAQPPHSQTYAPEVTADDVTGEAVDVSPGKLFVSEILARTKAASTDQATELGSSVASDSKGIRSESGGNSAKIATELNEGPLLELSATNSEPPVAWSPAGRTKGVRRYRMTDTADAGTEPFQEVAQTEDVTTLAANKESSTAVPTPHSQRDNLDSSTTAATGFREAELFDLSRELDRIAHEFVDFLESKEKSYQGSSNGGQASTSAGPGKPLHADKDVETVSDSDGVPATSTAVVVKDLAVATTVQEHGGDSTSGDAGREEEESSKDLDEETRPNAEQTTSGLVTDVRTRSEGGQIYCSVGSAYTGPLPPALCSYFLVYSAVEYNSNRKSFQVAPKGSWRALVSKASRTRMGPRVLLVLSAGQVQNLVADFPVPAVFATKAKSFLEARGLWGLAFDLSLATDYDARSHAMLFRETKGSLPGYHFVGLMDFFAASGLLRANLAELVGSVHKVFLRHDPQRVYTIGTSVPNPFASPNRRSYSVENAMRLAESLRLVSPDHNQVCLSVSLAVYKFNIYTLDANYSSPGVGSLAFSVDTGFSYSELCKNYKGLHTHFDEASLSTYVHKGNAWLGFDDDTSMEIKIDKLSRGHRVGCLLADHIDLDDFKNVCKKGDFPRLRLLKRTFLSRERR</sequence>
<dbReference type="EMBL" id="JARKHS020003219">
    <property type="protein sequence ID" value="KAK8785909.1"/>
    <property type="molecule type" value="Genomic_DNA"/>
</dbReference>
<comment type="caution">
    <text evidence="2">The sequence shown here is derived from an EMBL/GenBank/DDBJ whole genome shotgun (WGS) entry which is preliminary data.</text>
</comment>
<feature type="compositionally biased region" description="Polar residues" evidence="1">
    <location>
        <begin position="200"/>
        <end position="210"/>
    </location>
</feature>
<evidence type="ECO:0000313" key="2">
    <source>
        <dbReference type="EMBL" id="KAK8785909.1"/>
    </source>
</evidence>
<feature type="region of interest" description="Disordered" evidence="1">
    <location>
        <begin position="823"/>
        <end position="865"/>
    </location>
</feature>
<feature type="region of interest" description="Disordered" evidence="1">
    <location>
        <begin position="712"/>
        <end position="737"/>
    </location>
</feature>
<feature type="compositionally biased region" description="Low complexity" evidence="1">
    <location>
        <begin position="98"/>
        <end position="135"/>
    </location>
</feature>
<dbReference type="Proteomes" id="UP001321473">
    <property type="component" value="Unassembled WGS sequence"/>
</dbReference>
<dbReference type="InterPro" id="IPR029070">
    <property type="entry name" value="Chitinase_insertion_sf"/>
</dbReference>
<dbReference type="AlphaFoldDB" id="A0AAQ4FFA1"/>
<name>A0AAQ4FFA1_AMBAM</name>
<feature type="compositionally biased region" description="Basic and acidic residues" evidence="1">
    <location>
        <begin position="280"/>
        <end position="289"/>
    </location>
</feature>
<proteinExistence type="predicted"/>
<organism evidence="2 3">
    <name type="scientific">Amblyomma americanum</name>
    <name type="common">Lone star tick</name>
    <dbReference type="NCBI Taxonomy" id="6943"/>
    <lineage>
        <taxon>Eukaryota</taxon>
        <taxon>Metazoa</taxon>
        <taxon>Ecdysozoa</taxon>
        <taxon>Arthropoda</taxon>
        <taxon>Chelicerata</taxon>
        <taxon>Arachnida</taxon>
        <taxon>Acari</taxon>
        <taxon>Parasitiformes</taxon>
        <taxon>Ixodida</taxon>
        <taxon>Ixodoidea</taxon>
        <taxon>Ixodidae</taxon>
        <taxon>Amblyomminae</taxon>
        <taxon>Amblyomma</taxon>
    </lineage>
</organism>
<feature type="compositionally biased region" description="Polar residues" evidence="1">
    <location>
        <begin position="522"/>
        <end position="536"/>
    </location>
</feature>
<feature type="region of interest" description="Disordered" evidence="1">
    <location>
        <begin position="408"/>
        <end position="432"/>
    </location>
</feature>
<feature type="region of interest" description="Disordered" evidence="1">
    <location>
        <begin position="97"/>
        <end position="182"/>
    </location>
</feature>
<feature type="compositionally biased region" description="Polar residues" evidence="1">
    <location>
        <begin position="771"/>
        <end position="784"/>
    </location>
</feature>
<feature type="region of interest" description="Disordered" evidence="1">
    <location>
        <begin position="624"/>
        <end position="648"/>
    </location>
</feature>
<accession>A0AAQ4FFA1</accession>
<feature type="region of interest" description="Disordered" evidence="1">
    <location>
        <begin position="770"/>
        <end position="804"/>
    </location>
</feature>
<protein>
    <recommendedName>
        <fullName evidence="4">Chitinase</fullName>
    </recommendedName>
</protein>
<dbReference type="Gene3D" id="3.20.20.80">
    <property type="entry name" value="Glycosidases"/>
    <property type="match status" value="1"/>
</dbReference>
<evidence type="ECO:0000313" key="3">
    <source>
        <dbReference type="Proteomes" id="UP001321473"/>
    </source>
</evidence>
<dbReference type="Gene3D" id="3.10.50.10">
    <property type="match status" value="1"/>
</dbReference>
<reference evidence="2 3" key="1">
    <citation type="journal article" date="2023" name="Arcadia Sci">
        <title>De novo assembly of a long-read Amblyomma americanum tick genome.</title>
        <authorList>
            <person name="Chou S."/>
            <person name="Poskanzer K.E."/>
            <person name="Rollins M."/>
            <person name="Thuy-Boun P.S."/>
        </authorList>
    </citation>
    <scope>NUCLEOTIDE SEQUENCE [LARGE SCALE GENOMIC DNA]</scope>
    <source>
        <strain evidence="2">F_SG_1</strain>
        <tissue evidence="2">Salivary glands</tissue>
    </source>
</reference>
<feature type="compositionally biased region" description="Polar residues" evidence="1">
    <location>
        <begin position="243"/>
        <end position="252"/>
    </location>
</feature>
<evidence type="ECO:0008006" key="4">
    <source>
        <dbReference type="Google" id="ProtNLM"/>
    </source>
</evidence>